<feature type="domain" description="Rho-GAP" evidence="1">
    <location>
        <begin position="1"/>
        <end position="148"/>
    </location>
</feature>
<dbReference type="STRING" id="946362.F2U3K7"/>
<protein>
    <recommendedName>
        <fullName evidence="1">Rho-GAP domain-containing protein</fullName>
    </recommendedName>
</protein>
<dbReference type="SUPFAM" id="SSF48350">
    <property type="entry name" value="GTPase activation domain, GAP"/>
    <property type="match status" value="1"/>
</dbReference>
<dbReference type="RefSeq" id="XP_004996384.1">
    <property type="nucleotide sequence ID" value="XM_004996327.1"/>
</dbReference>
<dbReference type="PROSITE" id="PS50238">
    <property type="entry name" value="RHOGAP"/>
    <property type="match status" value="1"/>
</dbReference>
<gene>
    <name evidence="2" type="ORF">PTSG_02874</name>
</gene>
<dbReference type="Gene3D" id="1.10.555.10">
    <property type="entry name" value="Rho GTPase activation protein"/>
    <property type="match status" value="1"/>
</dbReference>
<reference evidence="2" key="1">
    <citation type="submission" date="2009-08" db="EMBL/GenBank/DDBJ databases">
        <title>Annotation of Salpingoeca rosetta.</title>
        <authorList>
            <consortium name="The Broad Institute Genome Sequencing Platform"/>
            <person name="Russ C."/>
            <person name="Cuomo C."/>
            <person name="Burger G."/>
            <person name="Gray M.W."/>
            <person name="Holland P.W.H."/>
            <person name="King N."/>
            <person name="Lang F.B.F."/>
            <person name="Roger A.J."/>
            <person name="Ruiz-Trillo I."/>
            <person name="Young S.K."/>
            <person name="Zeng Q."/>
            <person name="Gargeya S."/>
            <person name="Alvarado L."/>
            <person name="Berlin A."/>
            <person name="Chapman S.B."/>
            <person name="Chen Z."/>
            <person name="Freedman E."/>
            <person name="Gellesch M."/>
            <person name="Goldberg J."/>
            <person name="Griggs A."/>
            <person name="Gujja S."/>
            <person name="Heilman E."/>
            <person name="Heiman D."/>
            <person name="Howarth C."/>
            <person name="Mehta T."/>
            <person name="Neiman D."/>
            <person name="Pearson M."/>
            <person name="Roberts A."/>
            <person name="Saif S."/>
            <person name="Shea T."/>
            <person name="Shenoy N."/>
            <person name="Sisk P."/>
            <person name="Stolte C."/>
            <person name="Sykes S."/>
            <person name="White J."/>
            <person name="Yandava C."/>
            <person name="Haas B."/>
            <person name="Nusbaum C."/>
            <person name="Birren B."/>
        </authorList>
    </citation>
    <scope>NUCLEOTIDE SEQUENCE [LARGE SCALE GENOMIC DNA]</scope>
    <source>
        <strain evidence="2">ATCC 50818</strain>
    </source>
</reference>
<name>F2U3K7_SALR5</name>
<dbReference type="AlphaFoldDB" id="F2U3K7"/>
<evidence type="ECO:0000313" key="2">
    <source>
        <dbReference type="EMBL" id="EGD82201.1"/>
    </source>
</evidence>
<keyword evidence="3" id="KW-1185">Reference proteome</keyword>
<evidence type="ECO:0000259" key="1">
    <source>
        <dbReference type="PROSITE" id="PS50238"/>
    </source>
</evidence>
<sequence length="152" mass="17320">MQAMVSDDDVRRVIRCLDMCEEIPAEMSASCALKALILFLESLADPVVPFSMYTQCLDHANAATLSKRLEAELPTAHRLAFEYLIRFVDTIIQHRDQNDVVPDVLVAIFARVLLRSPREDLAWRETNLDGERKVMFIKHFLSDDTPTALPFV</sequence>
<dbReference type="OrthoDB" id="7862313at2759"/>
<dbReference type="InterPro" id="IPR000198">
    <property type="entry name" value="RhoGAP_dom"/>
</dbReference>
<dbReference type="Pfam" id="PF00620">
    <property type="entry name" value="RhoGAP"/>
    <property type="match status" value="1"/>
</dbReference>
<dbReference type="InterPro" id="IPR008936">
    <property type="entry name" value="Rho_GTPase_activation_prot"/>
</dbReference>
<organism evidence="3">
    <name type="scientific">Salpingoeca rosetta (strain ATCC 50818 / BSB-021)</name>
    <dbReference type="NCBI Taxonomy" id="946362"/>
    <lineage>
        <taxon>Eukaryota</taxon>
        <taxon>Choanoflagellata</taxon>
        <taxon>Craspedida</taxon>
        <taxon>Salpingoecidae</taxon>
        <taxon>Salpingoeca</taxon>
    </lineage>
</organism>
<dbReference type="GeneID" id="16076970"/>
<dbReference type="KEGG" id="sre:PTSG_02874"/>
<proteinExistence type="predicted"/>
<dbReference type="eggNOG" id="KOG0565">
    <property type="taxonomic scope" value="Eukaryota"/>
</dbReference>
<evidence type="ECO:0000313" key="3">
    <source>
        <dbReference type="Proteomes" id="UP000007799"/>
    </source>
</evidence>
<dbReference type="GO" id="GO:0007165">
    <property type="term" value="P:signal transduction"/>
    <property type="evidence" value="ECO:0007669"/>
    <property type="project" value="InterPro"/>
</dbReference>
<dbReference type="Proteomes" id="UP000007799">
    <property type="component" value="Unassembled WGS sequence"/>
</dbReference>
<accession>F2U3K7</accession>
<dbReference type="InParanoid" id="F2U3K7"/>
<dbReference type="EMBL" id="GL832960">
    <property type="protein sequence ID" value="EGD82201.1"/>
    <property type="molecule type" value="Genomic_DNA"/>
</dbReference>